<dbReference type="AlphaFoldDB" id="A0A2M7GZZ5"/>
<accession>A0A2M7GZZ5</accession>
<protein>
    <recommendedName>
        <fullName evidence="1">Spore protein YkvP/CgeB glycosyl transferase-like domain-containing protein</fullName>
    </recommendedName>
</protein>
<dbReference type="EMBL" id="PFFY01000061">
    <property type="protein sequence ID" value="PIW34054.1"/>
    <property type="molecule type" value="Genomic_DNA"/>
</dbReference>
<evidence type="ECO:0000313" key="3">
    <source>
        <dbReference type="Proteomes" id="UP000230025"/>
    </source>
</evidence>
<evidence type="ECO:0000313" key="2">
    <source>
        <dbReference type="EMBL" id="PIW34054.1"/>
    </source>
</evidence>
<dbReference type="Proteomes" id="UP000230025">
    <property type="component" value="Unassembled WGS sequence"/>
</dbReference>
<reference evidence="3" key="1">
    <citation type="submission" date="2017-09" db="EMBL/GenBank/DDBJ databases">
        <title>Depth-based differentiation of microbial function through sediment-hosted aquifers and enrichment of novel symbionts in the deep terrestrial subsurface.</title>
        <authorList>
            <person name="Probst A.J."/>
            <person name="Ladd B."/>
            <person name="Jarett J.K."/>
            <person name="Geller-Mcgrath D.E."/>
            <person name="Sieber C.M.K."/>
            <person name="Emerson J.B."/>
            <person name="Anantharaman K."/>
            <person name="Thomas B.C."/>
            <person name="Malmstrom R."/>
            <person name="Stieglmeier M."/>
            <person name="Klingl A."/>
            <person name="Woyke T."/>
            <person name="Ryan C.M."/>
            <person name="Banfield J.F."/>
        </authorList>
    </citation>
    <scope>NUCLEOTIDE SEQUENCE [LARGE SCALE GENOMIC DNA]</scope>
</reference>
<organism evidence="2 3">
    <name type="scientific">bacterium (Candidatus Ratteibacteria) CG15_BIG_FIL_POST_REV_8_21_14_020_41_12</name>
    <dbReference type="NCBI Taxonomy" id="2014291"/>
    <lineage>
        <taxon>Bacteria</taxon>
        <taxon>Candidatus Ratteibacteria</taxon>
    </lineage>
</organism>
<proteinExistence type="predicted"/>
<dbReference type="Gene3D" id="3.40.50.2000">
    <property type="entry name" value="Glycogen Phosphorylase B"/>
    <property type="match status" value="1"/>
</dbReference>
<evidence type="ECO:0000259" key="1">
    <source>
        <dbReference type="Pfam" id="PF13524"/>
    </source>
</evidence>
<dbReference type="Pfam" id="PF13524">
    <property type="entry name" value="Glyco_trans_1_2"/>
    <property type="match status" value="1"/>
</dbReference>
<sequence length="192" mass="22629">ACDPDFHKRVEVNQEERKKYGSDICFVGSFYPNRAEILEKITDFNLKVWGPGWNNLSFDSPLKKLAKESQLKPEEWRKIYSSSKIILAIHYQDGKIPCYQASPKVYEALACKSFLLVDNQKDVKSLFEDGKHLTIFKDIKDLREKIKYYLIHPEERERIAQEGYREVIQKHTYLHRIKKMLTVIGKKIFESA</sequence>
<gene>
    <name evidence="2" type="ORF">COW28_01360</name>
</gene>
<feature type="domain" description="Spore protein YkvP/CgeB glycosyl transferase-like" evidence="1">
    <location>
        <begin position="35"/>
        <end position="181"/>
    </location>
</feature>
<comment type="caution">
    <text evidence="2">The sequence shown here is derived from an EMBL/GenBank/DDBJ whole genome shotgun (WGS) entry which is preliminary data.</text>
</comment>
<dbReference type="SUPFAM" id="SSF53756">
    <property type="entry name" value="UDP-Glycosyltransferase/glycogen phosphorylase"/>
    <property type="match status" value="1"/>
</dbReference>
<dbReference type="InterPro" id="IPR055259">
    <property type="entry name" value="YkvP/CgeB_Glyco_trans-like"/>
</dbReference>
<feature type="non-terminal residue" evidence="2">
    <location>
        <position position="1"/>
    </location>
</feature>
<name>A0A2M7GZZ5_9BACT</name>